<organism evidence="1">
    <name type="scientific">CrAss-like virus sp. ctYsL76</name>
    <dbReference type="NCBI Taxonomy" id="2826826"/>
    <lineage>
        <taxon>Viruses</taxon>
        <taxon>Duplodnaviria</taxon>
        <taxon>Heunggongvirae</taxon>
        <taxon>Uroviricota</taxon>
        <taxon>Caudoviricetes</taxon>
        <taxon>Crassvirales</taxon>
    </lineage>
</organism>
<reference evidence="1" key="1">
    <citation type="journal article" date="2021" name="Proc. Natl. Acad. Sci. U.S.A.">
        <title>A Catalog of Tens of Thousands of Viruses from Human Metagenomes Reveals Hidden Associations with Chronic Diseases.</title>
        <authorList>
            <person name="Tisza M.J."/>
            <person name="Buck C.B."/>
        </authorList>
    </citation>
    <scope>NUCLEOTIDE SEQUENCE</scope>
    <source>
        <strain evidence="1">CtYsL76</strain>
    </source>
</reference>
<name>A0A8S5QMX5_9CAUD</name>
<sequence>MIDKQYVLGYSISPNGSINNDENAAPYLREDALRNRVVDNIFNVILNPKNQINLTVPVTTNRIKELSKKSQMGEAAKEMSPYDPASKYLMQIQNMVGKAVIGNVATAIKSFFALSNVYNSKFNQIYNLIRNQQYDEAREMLKKYTIKHHGKLITLANVNVDLFNSLLVQDETGT</sequence>
<proteinExistence type="predicted"/>
<dbReference type="EMBL" id="BK015689">
    <property type="protein sequence ID" value="DAE20161.1"/>
    <property type="molecule type" value="Genomic_DNA"/>
</dbReference>
<accession>A0A8S5QMX5</accession>
<evidence type="ECO:0000313" key="1">
    <source>
        <dbReference type="EMBL" id="DAE20161.1"/>
    </source>
</evidence>
<protein>
    <submittedName>
        <fullName evidence="1">Uncharacterized protein</fullName>
    </submittedName>
</protein>